<gene>
    <name evidence="5" type="primary">sufC</name>
    <name evidence="5" type="ORF">ESZ_00289</name>
</gene>
<comment type="similarity">
    <text evidence="1">Belongs to the ABC transporter superfamily. Ycf16 family.</text>
</comment>
<dbReference type="Gene3D" id="3.40.50.300">
    <property type="entry name" value="P-loop containing nucleotide triphosphate hydrolases"/>
    <property type="match status" value="1"/>
</dbReference>
<organism evidence="5 6">
    <name type="scientific">Candidatus Azoamicus ciliaticola</name>
    <dbReference type="NCBI Taxonomy" id="2652803"/>
    <lineage>
        <taxon>Bacteria</taxon>
        <taxon>Pseudomonadati</taxon>
        <taxon>Pseudomonadota</taxon>
        <taxon>Gammaproteobacteria</taxon>
        <taxon>Candidatus Azoamicaceae</taxon>
        <taxon>Candidatus Azoamicus</taxon>
    </lineage>
</organism>
<dbReference type="PANTHER" id="PTHR43204:SF1">
    <property type="entry name" value="ABC TRANSPORTER I FAMILY MEMBER 6, CHLOROPLASTIC"/>
    <property type="match status" value="1"/>
</dbReference>
<dbReference type="KEGG" id="acil:ESZ_00289"/>
<dbReference type="SMART" id="SM00382">
    <property type="entry name" value="AAA"/>
    <property type="match status" value="1"/>
</dbReference>
<dbReference type="GO" id="GO:0005524">
    <property type="term" value="F:ATP binding"/>
    <property type="evidence" value="ECO:0007669"/>
    <property type="project" value="UniProtKB-KW"/>
</dbReference>
<dbReference type="AlphaFoldDB" id="A0A6J5JZG0"/>
<evidence type="ECO:0000259" key="4">
    <source>
        <dbReference type="PROSITE" id="PS50893"/>
    </source>
</evidence>
<evidence type="ECO:0000256" key="2">
    <source>
        <dbReference type="ARBA" id="ARBA00022741"/>
    </source>
</evidence>
<keyword evidence="6" id="KW-1185">Reference proteome</keyword>
<dbReference type="Pfam" id="PF00005">
    <property type="entry name" value="ABC_tran"/>
    <property type="match status" value="1"/>
</dbReference>
<dbReference type="EMBL" id="LR794158">
    <property type="protein sequence ID" value="CAB3976479.1"/>
    <property type="molecule type" value="Genomic_DNA"/>
</dbReference>
<reference evidence="5 6" key="1">
    <citation type="submission" date="2020-04" db="EMBL/GenBank/DDBJ databases">
        <authorList>
            <person name="Graf S J."/>
        </authorList>
    </citation>
    <scope>NUCLEOTIDE SEQUENCE [LARGE SCALE GENOMIC DNA]</scope>
    <source>
        <strain evidence="5">1</strain>
    </source>
</reference>
<dbReference type="RefSeq" id="WP_176605006.1">
    <property type="nucleotide sequence ID" value="NZ_LR794158.1"/>
</dbReference>
<dbReference type="Proteomes" id="UP000509549">
    <property type="component" value="Chromosome"/>
</dbReference>
<keyword evidence="3" id="KW-0067">ATP-binding</keyword>
<evidence type="ECO:0000256" key="1">
    <source>
        <dbReference type="ARBA" id="ARBA00006216"/>
    </source>
</evidence>
<dbReference type="InterPro" id="IPR003439">
    <property type="entry name" value="ABC_transporter-like_ATP-bd"/>
</dbReference>
<dbReference type="InterPro" id="IPR010230">
    <property type="entry name" value="FeS-cluster_ATPase_SufC"/>
</dbReference>
<evidence type="ECO:0000313" key="5">
    <source>
        <dbReference type="EMBL" id="CAB3976479.1"/>
    </source>
</evidence>
<evidence type="ECO:0000256" key="3">
    <source>
        <dbReference type="ARBA" id="ARBA00022840"/>
    </source>
</evidence>
<protein>
    <submittedName>
        <fullName evidence="5">Putative ATP-dependent transporter SufC</fullName>
    </submittedName>
</protein>
<dbReference type="InterPro" id="IPR027417">
    <property type="entry name" value="P-loop_NTPase"/>
</dbReference>
<dbReference type="SUPFAM" id="SSF52540">
    <property type="entry name" value="P-loop containing nucleoside triphosphate hydrolases"/>
    <property type="match status" value="1"/>
</dbReference>
<dbReference type="PANTHER" id="PTHR43204">
    <property type="entry name" value="ABC TRANSPORTER I FAMILY MEMBER 6, CHLOROPLASTIC"/>
    <property type="match status" value="1"/>
</dbReference>
<sequence length="250" mass="28401">MSKNFVLEISNLFVSLNDKKIINDFNLNMLPGEVHVIMGPNGVGKSTLARFLAGDYVNYSFSGSVLFNGVDLFKLAKNEISLNGMFLSFQNPIDIPGVSNLDFFKSFLNYRRKINGIEPLDNISFLNEVKTYMTSLSMDEKLLNRYLNVDFSGGEKKKNEVLQLLLLKPRLSILDEIDSGLDVDSLKNVFKSINNFKNKNSSFLIITHYTRILEYIDIDFIHVMCDGKIVKTGNTELLNDINSNGYFQFT</sequence>
<dbReference type="InterPro" id="IPR017871">
    <property type="entry name" value="ABC_transporter-like_CS"/>
</dbReference>
<keyword evidence="2" id="KW-0547">Nucleotide-binding</keyword>
<dbReference type="GO" id="GO:0016887">
    <property type="term" value="F:ATP hydrolysis activity"/>
    <property type="evidence" value="ECO:0007669"/>
    <property type="project" value="InterPro"/>
</dbReference>
<feature type="domain" description="ABC transporter" evidence="4">
    <location>
        <begin position="7"/>
        <end position="250"/>
    </location>
</feature>
<dbReference type="PROSITE" id="PS00211">
    <property type="entry name" value="ABC_TRANSPORTER_1"/>
    <property type="match status" value="1"/>
</dbReference>
<proteinExistence type="inferred from homology"/>
<dbReference type="PROSITE" id="PS50893">
    <property type="entry name" value="ABC_TRANSPORTER_2"/>
    <property type="match status" value="1"/>
</dbReference>
<dbReference type="NCBIfam" id="TIGR01978">
    <property type="entry name" value="sufC"/>
    <property type="match status" value="1"/>
</dbReference>
<evidence type="ECO:0000313" key="6">
    <source>
        <dbReference type="Proteomes" id="UP000509549"/>
    </source>
</evidence>
<accession>A0A6J5JZG0</accession>
<dbReference type="InterPro" id="IPR003593">
    <property type="entry name" value="AAA+_ATPase"/>
</dbReference>
<name>A0A6J5JZG0_9GAMM</name>